<evidence type="ECO:0000256" key="3">
    <source>
        <dbReference type="ARBA" id="ARBA00022475"/>
    </source>
</evidence>
<comment type="subcellular location">
    <subcellularLocation>
        <location evidence="1">Cell membrane</location>
        <topology evidence="1">Multi-pass membrane protein</topology>
    </subcellularLocation>
</comment>
<dbReference type="FunFam" id="1.20.1250.20:FF:000029">
    <property type="entry name" value="solute carrier family 2, facilitated glucose transporter member 4"/>
    <property type="match status" value="1"/>
</dbReference>
<dbReference type="CDD" id="cd17432">
    <property type="entry name" value="MFS_GLUT_Class2"/>
    <property type="match status" value="1"/>
</dbReference>
<dbReference type="InterPro" id="IPR045263">
    <property type="entry name" value="GLUT"/>
</dbReference>
<dbReference type="PANTHER" id="PTHR23503">
    <property type="entry name" value="SOLUTE CARRIER FAMILY 2"/>
    <property type="match status" value="1"/>
</dbReference>
<dbReference type="Ensembl" id="ENSBIXT00000046500.1">
    <property type="protein sequence ID" value="ENSBIXP00000014407.1"/>
    <property type="gene ID" value="ENSBIXG00000019125.1"/>
</dbReference>
<feature type="transmembrane region" description="Helical" evidence="9">
    <location>
        <begin position="241"/>
        <end position="263"/>
    </location>
</feature>
<organism evidence="11 12">
    <name type="scientific">Bos indicus x Bos taurus</name>
    <name type="common">Hybrid cattle</name>
    <dbReference type="NCBI Taxonomy" id="30522"/>
    <lineage>
        <taxon>Eukaryota</taxon>
        <taxon>Metazoa</taxon>
        <taxon>Chordata</taxon>
        <taxon>Craniata</taxon>
        <taxon>Vertebrata</taxon>
        <taxon>Euteleostomi</taxon>
        <taxon>Mammalia</taxon>
        <taxon>Eutheria</taxon>
        <taxon>Laurasiatheria</taxon>
        <taxon>Artiodactyla</taxon>
        <taxon>Ruminantia</taxon>
        <taxon>Pecora</taxon>
        <taxon>Bovidae</taxon>
        <taxon>Bovinae</taxon>
        <taxon>Bos</taxon>
    </lineage>
</organism>
<dbReference type="InterPro" id="IPR005829">
    <property type="entry name" value="Sugar_transporter_CS"/>
</dbReference>
<feature type="compositionally biased region" description="Basic and acidic residues" evidence="8">
    <location>
        <begin position="711"/>
        <end position="721"/>
    </location>
</feature>
<dbReference type="Gene3D" id="1.20.1250.20">
    <property type="entry name" value="MFS general substrate transporter like domains"/>
    <property type="match status" value="1"/>
</dbReference>
<dbReference type="InterPro" id="IPR036259">
    <property type="entry name" value="MFS_trans_sf"/>
</dbReference>
<keyword evidence="5 9" id="KW-0812">Transmembrane</keyword>
<evidence type="ECO:0000313" key="12">
    <source>
        <dbReference type="Proteomes" id="UP000314981"/>
    </source>
</evidence>
<reference evidence="11 12" key="1">
    <citation type="submission" date="2018-11" db="EMBL/GenBank/DDBJ databases">
        <title>Haplotype-resolved cattle genomes.</title>
        <authorList>
            <person name="Low W.Y."/>
            <person name="Tearle R."/>
            <person name="Bickhart D.M."/>
            <person name="Rosen B.D."/>
            <person name="Koren S."/>
            <person name="Rhie A."/>
            <person name="Hiendleder S."/>
            <person name="Phillippy A.M."/>
            <person name="Smith T.P.L."/>
            <person name="Williams J.L."/>
        </authorList>
    </citation>
    <scope>NUCLEOTIDE SEQUENCE [LARGE SCALE GENOMIC DNA]</scope>
</reference>
<feature type="region of interest" description="Disordered" evidence="8">
    <location>
        <begin position="696"/>
        <end position="722"/>
    </location>
</feature>
<dbReference type="GO" id="GO:0070837">
    <property type="term" value="P:dehydroascorbic acid transport"/>
    <property type="evidence" value="ECO:0007669"/>
    <property type="project" value="TreeGrafter"/>
</dbReference>
<evidence type="ECO:0000256" key="1">
    <source>
        <dbReference type="ARBA" id="ARBA00004651"/>
    </source>
</evidence>
<keyword evidence="3" id="KW-1003">Cell membrane</keyword>
<feature type="transmembrane region" description="Helical" evidence="9">
    <location>
        <begin position="275"/>
        <end position="296"/>
    </location>
</feature>
<feature type="compositionally biased region" description="Low complexity" evidence="8">
    <location>
        <begin position="655"/>
        <end position="668"/>
    </location>
</feature>
<dbReference type="PROSITE" id="PS00217">
    <property type="entry name" value="SUGAR_TRANSPORT_2"/>
    <property type="match status" value="1"/>
</dbReference>
<evidence type="ECO:0000256" key="4">
    <source>
        <dbReference type="ARBA" id="ARBA00022597"/>
    </source>
</evidence>
<dbReference type="Pfam" id="PF00083">
    <property type="entry name" value="Sugar_tr"/>
    <property type="match status" value="1"/>
</dbReference>
<dbReference type="InterPro" id="IPR003663">
    <property type="entry name" value="Sugar/inositol_transpt"/>
</dbReference>
<dbReference type="GO" id="GO:0046323">
    <property type="term" value="P:D-glucose import"/>
    <property type="evidence" value="ECO:0007669"/>
    <property type="project" value="TreeGrafter"/>
</dbReference>
<keyword evidence="7 9" id="KW-0472">Membrane</keyword>
<keyword evidence="4" id="KW-0762">Sugar transport</keyword>
<evidence type="ECO:0000256" key="6">
    <source>
        <dbReference type="ARBA" id="ARBA00022989"/>
    </source>
</evidence>
<dbReference type="PRINTS" id="PR00171">
    <property type="entry name" value="SUGRTRNSPORT"/>
</dbReference>
<protein>
    <recommendedName>
        <fullName evidence="10">Major facilitator superfamily (MFS) profile domain-containing protein</fullName>
    </recommendedName>
</protein>
<feature type="transmembrane region" description="Helical" evidence="9">
    <location>
        <begin position="99"/>
        <end position="117"/>
    </location>
</feature>
<dbReference type="InterPro" id="IPR005828">
    <property type="entry name" value="MFS_sugar_transport-like"/>
</dbReference>
<keyword evidence="4" id="KW-0813">Transport</keyword>
<feature type="transmembrane region" description="Helical" evidence="9">
    <location>
        <begin position="426"/>
        <end position="448"/>
    </location>
</feature>
<feature type="compositionally biased region" description="Basic and acidic residues" evidence="8">
    <location>
        <begin position="54"/>
        <end position="66"/>
    </location>
</feature>
<feature type="transmembrane region" description="Helical" evidence="9">
    <location>
        <begin position="397"/>
        <end position="419"/>
    </location>
</feature>
<feature type="domain" description="Major facilitator superfamily (MFS) profile" evidence="10">
    <location>
        <begin position="104"/>
        <end position="541"/>
    </location>
</feature>
<feature type="region of interest" description="Disordered" evidence="8">
    <location>
        <begin position="629"/>
        <end position="670"/>
    </location>
</feature>
<keyword evidence="12" id="KW-1185">Reference proteome</keyword>
<feature type="transmembrane region" description="Helical" evidence="9">
    <location>
        <begin position="493"/>
        <end position="516"/>
    </location>
</feature>
<evidence type="ECO:0000256" key="2">
    <source>
        <dbReference type="ARBA" id="ARBA00007004"/>
    </source>
</evidence>
<accession>A0A4W2CR09</accession>
<keyword evidence="6 9" id="KW-1133">Transmembrane helix</keyword>
<reference evidence="11" key="3">
    <citation type="submission" date="2025-09" db="UniProtKB">
        <authorList>
            <consortium name="Ensembl"/>
        </authorList>
    </citation>
    <scope>IDENTIFICATION</scope>
</reference>
<dbReference type="PANTHER" id="PTHR23503:SF22">
    <property type="entry name" value="SOLUTE CARRIER FAMILY 2, FACILITATED GLUCOSE TRANSPORTER MEMBER 11"/>
    <property type="match status" value="1"/>
</dbReference>
<feature type="region of interest" description="Disordered" evidence="8">
    <location>
        <begin position="1"/>
        <end position="91"/>
    </location>
</feature>
<sequence>MLGLQPETRSPIRVPTPRLCGRRTDESAPETGGSAFHPSESCPSSGGRAETPGLEERGDVRAESRARPQSAGGRGPPGDSGLPEPDRGRGRQMEAQGRVLLLTICAAGIGGTFQFGYNLSIINAPTLYVQEFTNETWRTRTGQPMPDHLVLLVWSLIVSLYPLGGLLGALLAGPLAVTLGRKKSLLVNNVFVLAAAALFGFSRRAGSFEMIMLGRLLVGISAGVGMNIQPMYLGESAPKELRGAVAMTSAIFTALGLVMGQVVGLRELLGGPQAWPLLLASCLVPGVLQLASLPLLPESPRYLLIDCGDPAACRAALQRLRGPADLAGELAELEQERAVCRGGRARRPWELFRERALRRQVASLVVLGGAMELCGNDAIYAYASAVFSQAGIPQDKIQYAAIGTGGCELLATLLSCLVIERAGRRVLLTGGYGLMTCWGSVFTVALCLQGSFSWMAYLAMACIFAFILSFGIGPAGVTGILATELFDQMARPAAYMVCGALMWTMLFLVGLVFPFIMVGLPAPAPPGAGGGLPLFCPCQCENPPPRGGSILPGSVTLNGDGAHLSQEGGGPHRACAGASGAAGAPWATAGLGSLATPRRACRTSSTCRSSVSASARLCTRASSSPRPEARASWRYRRSCTDSTSPGGAEARCGLAPRSSGPRSCSSASTAGRPRALPLLWSPRCAGQVLSLKETVSGASRRPVSGGCRQETSNDKLRETQAKKIQLVKPLRGAWPRKDFLRS</sequence>
<dbReference type="GO" id="GO:0005886">
    <property type="term" value="C:plasma membrane"/>
    <property type="evidence" value="ECO:0007669"/>
    <property type="project" value="UniProtKB-SubCell"/>
</dbReference>
<evidence type="ECO:0000256" key="7">
    <source>
        <dbReference type="ARBA" id="ARBA00023136"/>
    </source>
</evidence>
<feature type="transmembrane region" description="Helical" evidence="9">
    <location>
        <begin position="361"/>
        <end position="385"/>
    </location>
</feature>
<comment type="similarity">
    <text evidence="2">Belongs to the major facilitator superfamily. Sugar transporter (TC 2.A.1.1) family. Glucose transporter subfamily.</text>
</comment>
<dbReference type="STRING" id="30522.A0A4W2CR09"/>
<evidence type="ECO:0000256" key="8">
    <source>
        <dbReference type="SAM" id="MobiDB-lite"/>
    </source>
</evidence>
<dbReference type="InterPro" id="IPR020846">
    <property type="entry name" value="MFS_dom"/>
</dbReference>
<evidence type="ECO:0000313" key="11">
    <source>
        <dbReference type="Ensembl" id="ENSBIXP00000014407.1"/>
    </source>
</evidence>
<reference evidence="11" key="2">
    <citation type="submission" date="2025-08" db="UniProtKB">
        <authorList>
            <consortium name="Ensembl"/>
        </authorList>
    </citation>
    <scope>IDENTIFICATION</scope>
</reference>
<feature type="transmembrane region" description="Helical" evidence="9">
    <location>
        <begin position="149"/>
        <end position="173"/>
    </location>
</feature>
<dbReference type="Proteomes" id="UP000314981">
    <property type="component" value="Chromosome 17"/>
</dbReference>
<feature type="transmembrane region" description="Helical" evidence="9">
    <location>
        <begin position="185"/>
        <end position="202"/>
    </location>
</feature>
<name>A0A4W2CR09_BOBOX</name>
<dbReference type="PROSITE" id="PS50850">
    <property type="entry name" value="MFS"/>
    <property type="match status" value="1"/>
</dbReference>
<dbReference type="SUPFAM" id="SSF103473">
    <property type="entry name" value="MFS general substrate transporter"/>
    <property type="match status" value="1"/>
</dbReference>
<dbReference type="GO" id="GO:0055056">
    <property type="term" value="F:D-glucose transmembrane transporter activity"/>
    <property type="evidence" value="ECO:0007669"/>
    <property type="project" value="TreeGrafter"/>
</dbReference>
<evidence type="ECO:0000256" key="9">
    <source>
        <dbReference type="SAM" id="Phobius"/>
    </source>
</evidence>
<dbReference type="AlphaFoldDB" id="A0A4W2CR09"/>
<feature type="transmembrane region" description="Helical" evidence="9">
    <location>
        <begin position="208"/>
        <end position="229"/>
    </location>
</feature>
<evidence type="ECO:0000259" key="10">
    <source>
        <dbReference type="PROSITE" id="PS50850"/>
    </source>
</evidence>
<evidence type="ECO:0000256" key="5">
    <source>
        <dbReference type="ARBA" id="ARBA00022692"/>
    </source>
</evidence>
<feature type="transmembrane region" description="Helical" evidence="9">
    <location>
        <begin position="454"/>
        <end position="481"/>
    </location>
</feature>
<proteinExistence type="inferred from homology"/>
<dbReference type="NCBIfam" id="TIGR00879">
    <property type="entry name" value="SP"/>
    <property type="match status" value="1"/>
</dbReference>